<keyword evidence="7" id="KW-0539">Nucleus</keyword>
<evidence type="ECO:0000256" key="6">
    <source>
        <dbReference type="ARBA" id="ARBA00023163"/>
    </source>
</evidence>
<keyword evidence="6" id="KW-0804">Transcription</keyword>
<dbReference type="PANTHER" id="PTHR31705">
    <property type="entry name" value="MEDIATOR OF RNA POLYMERASE II TRANSCRIPTION SUBUNIT 30"/>
    <property type="match status" value="1"/>
</dbReference>
<organism evidence="11">
    <name type="scientific">Callorhinchus milii</name>
    <name type="common">Ghost shark</name>
    <dbReference type="NCBI Taxonomy" id="7868"/>
    <lineage>
        <taxon>Eukaryota</taxon>
        <taxon>Metazoa</taxon>
        <taxon>Chordata</taxon>
        <taxon>Craniata</taxon>
        <taxon>Vertebrata</taxon>
        <taxon>Chondrichthyes</taxon>
        <taxon>Holocephali</taxon>
        <taxon>Chimaeriformes</taxon>
        <taxon>Callorhinchidae</taxon>
        <taxon>Callorhinchus</taxon>
    </lineage>
</organism>
<sequence length="184" mass="20587">MASMPGAGARLPGLLSQPPPPGHPLQPLPPPPQGAMREITCVTLCNVGQETVQDIVSRTMDVFHMLRATQLPNGVTHNHVVYQERYNKLQEHLRQLTLLFKKLRLLYDRCGETCAVSDVPPTELIPFVGEEPGRPERQSAGGLGSKECQEVLGKLRQKNQELKHITDQLRNLIWDINSMLAMRN</sequence>
<evidence type="ECO:0000256" key="2">
    <source>
        <dbReference type="ARBA" id="ARBA00010606"/>
    </source>
</evidence>
<feature type="region of interest" description="Disordered" evidence="10">
    <location>
        <begin position="1"/>
        <end position="33"/>
    </location>
</feature>
<name>K4FTD3_CALMI</name>
<feature type="compositionally biased region" description="Pro residues" evidence="10">
    <location>
        <begin position="17"/>
        <end position="33"/>
    </location>
</feature>
<evidence type="ECO:0000256" key="10">
    <source>
        <dbReference type="SAM" id="MobiDB-lite"/>
    </source>
</evidence>
<evidence type="ECO:0000256" key="1">
    <source>
        <dbReference type="ARBA" id="ARBA00004123"/>
    </source>
</evidence>
<dbReference type="KEGG" id="cmk:103179555"/>
<comment type="subcellular location">
    <subcellularLocation>
        <location evidence="1">Nucleus</location>
    </subcellularLocation>
</comment>
<dbReference type="GO" id="GO:0045893">
    <property type="term" value="P:positive regulation of DNA-templated transcription"/>
    <property type="evidence" value="ECO:0007669"/>
    <property type="project" value="TreeGrafter"/>
</dbReference>
<dbReference type="AlphaFoldDB" id="K4FTD3"/>
<reference evidence="11" key="3">
    <citation type="journal article" date="2012" name="PLoS ONE">
        <title>Sequencing and Analysis of Full-Length cDNAs, 5'-ESTs and 3'-ESTs from a Cartilaginous Fish, the Elephant Shark (Callorhinchus milii).</title>
        <authorList>
            <person name="Tan Y.Y."/>
            <person name="Kodzius R."/>
            <person name="Tay B.H."/>
            <person name="Tay A."/>
            <person name="Brenner S."/>
            <person name="Venkatesh B."/>
        </authorList>
    </citation>
    <scope>NUCLEOTIDE SEQUENCE</scope>
    <source>
        <tissue evidence="11">Spleen</tissue>
    </source>
</reference>
<comment type="function">
    <text evidence="8">Component of the Mediator complex, a coactivator involved in the regulated transcription of nearly all RNA polymerase II-dependent genes. Mediator functions as a bridge to convey information from gene-specific regulatory proteins to the basal RNA polymerase II transcription machinery. Mediator is recruited to promoters by direct interactions with regulatory proteins and serves as a scaffold for the assembly of a functional preinitiation complex with RNA polymerase II and the general transcription factors.</text>
</comment>
<reference evidence="13" key="1">
    <citation type="journal article" date="2006" name="Science">
        <title>Ancient noncoding elements conserved in the human genome.</title>
        <authorList>
            <person name="Venkatesh B."/>
            <person name="Kirkness E.F."/>
            <person name="Loh Y.H."/>
            <person name="Halpern A.L."/>
            <person name="Lee A.P."/>
            <person name="Johnson J."/>
            <person name="Dandona N."/>
            <person name="Viswanathan L.D."/>
            <person name="Tay A."/>
            <person name="Venter J.C."/>
            <person name="Strausberg R.L."/>
            <person name="Brenner S."/>
        </authorList>
    </citation>
    <scope>NUCLEOTIDE SEQUENCE [LARGE SCALE GENOMIC DNA]</scope>
</reference>
<keyword evidence="13" id="KW-1185">Reference proteome</keyword>
<reference evidence="12" key="5">
    <citation type="submission" date="2025-05" db="UniProtKB">
        <authorList>
            <consortium name="Ensembl"/>
        </authorList>
    </citation>
    <scope>IDENTIFICATION</scope>
</reference>
<dbReference type="OrthoDB" id="10067025at2759"/>
<evidence type="ECO:0000256" key="9">
    <source>
        <dbReference type="ARBA" id="ARBA00031981"/>
    </source>
</evidence>
<evidence type="ECO:0000256" key="8">
    <source>
        <dbReference type="ARBA" id="ARBA00025687"/>
    </source>
</evidence>
<evidence type="ECO:0000256" key="7">
    <source>
        <dbReference type="ARBA" id="ARBA00023242"/>
    </source>
</evidence>
<dbReference type="GeneTree" id="ENSGT00390000010887"/>
<reference evidence="13" key="4">
    <citation type="journal article" date="2014" name="Nature">
        <title>Elephant shark genome provides unique insights into gnathostome evolution.</title>
        <authorList>
            <consortium name="International Elephant Shark Genome Sequencing Consortium"/>
            <person name="Venkatesh B."/>
            <person name="Lee A.P."/>
            <person name="Ravi V."/>
            <person name="Maurya A.K."/>
            <person name="Lian M.M."/>
            <person name="Swann J.B."/>
            <person name="Ohta Y."/>
            <person name="Flajnik M.F."/>
            <person name="Sutoh Y."/>
            <person name="Kasahara M."/>
            <person name="Hoon S."/>
            <person name="Gangu V."/>
            <person name="Roy S.W."/>
            <person name="Irimia M."/>
            <person name="Korzh V."/>
            <person name="Kondrychyn I."/>
            <person name="Lim Z.W."/>
            <person name="Tay B.H."/>
            <person name="Tohari S."/>
            <person name="Kong K.W."/>
            <person name="Ho S."/>
            <person name="Lorente-Galdos B."/>
            <person name="Quilez J."/>
            <person name="Marques-Bonet T."/>
            <person name="Raney B.J."/>
            <person name="Ingham P.W."/>
            <person name="Tay A."/>
            <person name="Hillier L.W."/>
            <person name="Minx P."/>
            <person name="Boehm T."/>
            <person name="Wilson R.K."/>
            <person name="Brenner S."/>
            <person name="Warren W.C."/>
        </authorList>
    </citation>
    <scope>NUCLEOTIDE SEQUENCE [LARGE SCALE GENOMIC DNA]</scope>
</reference>
<evidence type="ECO:0000313" key="12">
    <source>
        <dbReference type="Ensembl" id="ENSCMIP00000045042.1"/>
    </source>
</evidence>
<comment type="similarity">
    <text evidence="2">Belongs to the Mediator complex subunit 30 family.</text>
</comment>
<protein>
    <recommendedName>
        <fullName evidence="3">Mediator of RNA polymerase II transcription subunit 30</fullName>
    </recommendedName>
    <alternativeName>
        <fullName evidence="9">Mediator complex subunit 30</fullName>
    </alternativeName>
</protein>
<evidence type="ECO:0000313" key="11">
    <source>
        <dbReference type="EMBL" id="AFK11398.1"/>
    </source>
</evidence>
<dbReference type="Proteomes" id="UP000314986">
    <property type="component" value="Unassembled WGS sequence"/>
</dbReference>
<dbReference type="EMBL" id="JX053170">
    <property type="protein sequence ID" value="AFK11398.1"/>
    <property type="molecule type" value="mRNA"/>
</dbReference>
<accession>K4FTD3</accession>
<dbReference type="PANTHER" id="PTHR31705:SF6">
    <property type="entry name" value="MEDIATOR OF RNA POLYMERASE II TRANSCRIPTION SUBUNIT 30"/>
    <property type="match status" value="1"/>
</dbReference>
<dbReference type="GO" id="GO:0016592">
    <property type="term" value="C:mediator complex"/>
    <property type="evidence" value="ECO:0007669"/>
    <property type="project" value="TreeGrafter"/>
</dbReference>
<evidence type="ECO:0000256" key="3">
    <source>
        <dbReference type="ARBA" id="ARBA00019664"/>
    </source>
</evidence>
<proteinExistence type="evidence at transcript level"/>
<keyword evidence="5" id="KW-0010">Activator</keyword>
<dbReference type="InterPro" id="IPR021019">
    <property type="entry name" value="Mediator_Med30_met"/>
</dbReference>
<dbReference type="GO" id="GO:0003712">
    <property type="term" value="F:transcription coregulator activity"/>
    <property type="evidence" value="ECO:0007669"/>
    <property type="project" value="TreeGrafter"/>
</dbReference>
<evidence type="ECO:0000256" key="5">
    <source>
        <dbReference type="ARBA" id="ARBA00023159"/>
    </source>
</evidence>
<dbReference type="Ensembl" id="ENSCMIT00000045687.1">
    <property type="protein sequence ID" value="ENSCMIP00000045042.1"/>
    <property type="gene ID" value="ENSCMIG00000018610.1"/>
</dbReference>
<dbReference type="GeneID" id="103179555"/>
<dbReference type="STRING" id="7868.ENSCMIP00000045042"/>
<reference evidence="13" key="2">
    <citation type="journal article" date="2007" name="PLoS Biol.">
        <title>Survey sequencing and comparative analysis of the elephant shark (Callorhinchus milii) genome.</title>
        <authorList>
            <person name="Venkatesh B."/>
            <person name="Kirkness E.F."/>
            <person name="Loh Y.H."/>
            <person name="Halpern A.L."/>
            <person name="Lee A.P."/>
            <person name="Johnson J."/>
            <person name="Dandona N."/>
            <person name="Viswanathan L.D."/>
            <person name="Tay A."/>
            <person name="Venter J.C."/>
            <person name="Strausberg R.L."/>
            <person name="Brenner S."/>
        </authorList>
    </citation>
    <scope>NUCLEOTIDE SEQUENCE [LARGE SCALE GENOMIC DNA]</scope>
</reference>
<dbReference type="RefSeq" id="NP_001279156.1">
    <property type="nucleotide sequence ID" value="NM_001292227.1"/>
</dbReference>
<keyword evidence="4" id="KW-0805">Transcription regulation</keyword>
<dbReference type="OMA" id="KNQEMKF"/>
<evidence type="ECO:0000313" key="13">
    <source>
        <dbReference type="Proteomes" id="UP000314986"/>
    </source>
</evidence>
<evidence type="ECO:0000256" key="4">
    <source>
        <dbReference type="ARBA" id="ARBA00023015"/>
    </source>
</evidence>
<dbReference type="Pfam" id="PF11315">
    <property type="entry name" value="Med30"/>
    <property type="match status" value="1"/>
</dbReference>
<gene>
    <name evidence="12" type="primary">LOC103179555</name>
</gene>